<proteinExistence type="predicted"/>
<dbReference type="AlphaFoldDB" id="A0A1H9B2C3"/>
<keyword evidence="4" id="KW-1185">Reference proteome</keyword>
<gene>
    <name evidence="3" type="ORF">SAMN04489841_0595</name>
</gene>
<accession>A0A1H9B2C3</accession>
<name>A0A1H9B2C3_9EURY</name>
<reference evidence="4" key="1">
    <citation type="submission" date="2016-10" db="EMBL/GenBank/DDBJ databases">
        <authorList>
            <person name="Varghese N."/>
            <person name="Submissions S."/>
        </authorList>
    </citation>
    <scope>NUCLEOTIDE SEQUENCE [LARGE SCALE GENOMIC DNA]</scope>
    <source>
        <strain evidence="4">DSM 25055</strain>
    </source>
</reference>
<feature type="transmembrane region" description="Helical" evidence="2">
    <location>
        <begin position="125"/>
        <end position="142"/>
    </location>
</feature>
<evidence type="ECO:0000313" key="3">
    <source>
        <dbReference type="EMBL" id="SEP82368.1"/>
    </source>
</evidence>
<keyword evidence="2" id="KW-0472">Membrane</keyword>
<keyword evidence="2" id="KW-0812">Transmembrane</keyword>
<evidence type="ECO:0000256" key="1">
    <source>
        <dbReference type="SAM" id="MobiDB-lite"/>
    </source>
</evidence>
<dbReference type="EMBL" id="FOFD01000001">
    <property type="protein sequence ID" value="SEP82368.1"/>
    <property type="molecule type" value="Genomic_DNA"/>
</dbReference>
<sequence length="146" mass="15313">MSADESPLTTSIVRIGITGRIDDGPCDCRYNRFPSSGTTVVQTGDMADENDSERPLHSDPDEGAIDEPTTSSAQEADETAWMMKEGITIGLIAIGAMVLLGLGLLQGTGLVDVFAPIADSNVGQWAAFGVLVLVALAAFAWSRRGV</sequence>
<feature type="region of interest" description="Disordered" evidence="1">
    <location>
        <begin position="37"/>
        <end position="76"/>
    </location>
</feature>
<evidence type="ECO:0000313" key="4">
    <source>
        <dbReference type="Proteomes" id="UP000199114"/>
    </source>
</evidence>
<evidence type="ECO:0000256" key="2">
    <source>
        <dbReference type="SAM" id="Phobius"/>
    </source>
</evidence>
<keyword evidence="2" id="KW-1133">Transmembrane helix</keyword>
<dbReference type="Proteomes" id="UP000199114">
    <property type="component" value="Unassembled WGS sequence"/>
</dbReference>
<organism evidence="3 4">
    <name type="scientific">Natrinema salaciae</name>
    <dbReference type="NCBI Taxonomy" id="1186196"/>
    <lineage>
        <taxon>Archaea</taxon>
        <taxon>Methanobacteriati</taxon>
        <taxon>Methanobacteriota</taxon>
        <taxon>Stenosarchaea group</taxon>
        <taxon>Halobacteria</taxon>
        <taxon>Halobacteriales</taxon>
        <taxon>Natrialbaceae</taxon>
        <taxon>Natrinema</taxon>
    </lineage>
</organism>
<dbReference type="STRING" id="1186196.SAMN04489841_0595"/>
<feature type="transmembrane region" description="Helical" evidence="2">
    <location>
        <begin position="87"/>
        <end position="105"/>
    </location>
</feature>
<protein>
    <submittedName>
        <fullName evidence="3">Uncharacterized protein</fullName>
    </submittedName>
</protein>